<comment type="caution">
    <text evidence="2">The sequence shown here is derived from an EMBL/GenBank/DDBJ whole genome shotgun (WGS) entry which is preliminary data.</text>
</comment>
<keyword evidence="1" id="KW-0472">Membrane</keyword>
<organism evidence="2 3">
    <name type="scientific">Novosphingobium colocasiae</name>
    <dbReference type="NCBI Taxonomy" id="1256513"/>
    <lineage>
        <taxon>Bacteria</taxon>
        <taxon>Pseudomonadati</taxon>
        <taxon>Pseudomonadota</taxon>
        <taxon>Alphaproteobacteria</taxon>
        <taxon>Sphingomonadales</taxon>
        <taxon>Sphingomonadaceae</taxon>
        <taxon>Novosphingobium</taxon>
    </lineage>
</organism>
<feature type="transmembrane region" description="Helical" evidence="1">
    <location>
        <begin position="46"/>
        <end position="66"/>
    </location>
</feature>
<keyword evidence="1" id="KW-1133">Transmembrane helix</keyword>
<evidence type="ECO:0000256" key="1">
    <source>
        <dbReference type="SAM" id="Phobius"/>
    </source>
</evidence>
<dbReference type="EMBL" id="BMZA01000002">
    <property type="protein sequence ID" value="GGY98449.1"/>
    <property type="molecule type" value="Genomic_DNA"/>
</dbReference>
<sequence>MDESVRWMAIGGGVAAALAVIAWWGDRRRRNRRDPDRVGCMPWTGLFFFALLAAVILLGVSGKLWLNG</sequence>
<dbReference type="RefSeq" id="WP_189620191.1">
    <property type="nucleotide sequence ID" value="NZ_BMZA01000002.1"/>
</dbReference>
<evidence type="ECO:0000313" key="3">
    <source>
        <dbReference type="Proteomes" id="UP000648075"/>
    </source>
</evidence>
<accession>A0A918PBX3</accession>
<keyword evidence="3" id="KW-1185">Reference proteome</keyword>
<proteinExistence type="predicted"/>
<feature type="transmembrane region" description="Helical" evidence="1">
    <location>
        <begin position="6"/>
        <end position="25"/>
    </location>
</feature>
<reference evidence="2" key="1">
    <citation type="journal article" date="2014" name="Int. J. Syst. Evol. Microbiol.">
        <title>Complete genome sequence of Corynebacterium casei LMG S-19264T (=DSM 44701T), isolated from a smear-ripened cheese.</title>
        <authorList>
            <consortium name="US DOE Joint Genome Institute (JGI-PGF)"/>
            <person name="Walter F."/>
            <person name="Albersmeier A."/>
            <person name="Kalinowski J."/>
            <person name="Ruckert C."/>
        </authorList>
    </citation>
    <scope>NUCLEOTIDE SEQUENCE</scope>
    <source>
        <strain evidence="2">KCTC 32255</strain>
    </source>
</reference>
<dbReference type="AlphaFoldDB" id="A0A918PBX3"/>
<gene>
    <name evidence="2" type="ORF">GCM10011614_11980</name>
</gene>
<name>A0A918PBX3_9SPHN</name>
<keyword evidence="1" id="KW-0812">Transmembrane</keyword>
<reference evidence="2" key="2">
    <citation type="submission" date="2020-09" db="EMBL/GenBank/DDBJ databases">
        <authorList>
            <person name="Sun Q."/>
            <person name="Kim S."/>
        </authorList>
    </citation>
    <scope>NUCLEOTIDE SEQUENCE</scope>
    <source>
        <strain evidence="2">KCTC 32255</strain>
    </source>
</reference>
<dbReference type="Proteomes" id="UP000648075">
    <property type="component" value="Unassembled WGS sequence"/>
</dbReference>
<evidence type="ECO:0000313" key="2">
    <source>
        <dbReference type="EMBL" id="GGY98449.1"/>
    </source>
</evidence>
<protein>
    <submittedName>
        <fullName evidence="2">Uncharacterized protein</fullName>
    </submittedName>
</protein>